<dbReference type="GO" id="GO:0019288">
    <property type="term" value="P:isopentenyl diphosphate biosynthetic process, methylerythritol 4-phosphate pathway"/>
    <property type="evidence" value="ECO:0007669"/>
    <property type="project" value="UniProtKB-UniRule"/>
</dbReference>
<dbReference type="PANTHER" id="PTHR43527">
    <property type="entry name" value="4-DIPHOSPHOCYTIDYL-2-C-METHYL-D-ERYTHRITOL KINASE, CHLOROPLASTIC"/>
    <property type="match status" value="1"/>
</dbReference>
<feature type="domain" description="GHMP kinase C-terminal" evidence="11">
    <location>
        <begin position="197"/>
        <end position="272"/>
    </location>
</feature>
<evidence type="ECO:0000256" key="4">
    <source>
        <dbReference type="ARBA" id="ARBA00022679"/>
    </source>
</evidence>
<dbReference type="InterPro" id="IPR020568">
    <property type="entry name" value="Ribosomal_Su5_D2-typ_SF"/>
</dbReference>
<dbReference type="InterPro" id="IPR036554">
    <property type="entry name" value="GHMP_kinase_C_sf"/>
</dbReference>
<dbReference type="Pfam" id="PF08544">
    <property type="entry name" value="GHMP_kinases_C"/>
    <property type="match status" value="1"/>
</dbReference>
<organism evidence="12 13">
    <name type="scientific">Candidatus Mcinerneyibacterium aminivorans</name>
    <dbReference type="NCBI Taxonomy" id="2703815"/>
    <lineage>
        <taxon>Bacteria</taxon>
        <taxon>Candidatus Macinerneyibacteriota</taxon>
        <taxon>Candidatus Mcinerneyibacteria</taxon>
        <taxon>Candidatus Mcinerneyibacteriales</taxon>
        <taxon>Candidatus Mcinerneyibacteriaceae</taxon>
        <taxon>Candidatus Mcinerneyibacterium</taxon>
    </lineage>
</organism>
<dbReference type="PIRSF" id="PIRSF010376">
    <property type="entry name" value="IspE"/>
    <property type="match status" value="1"/>
</dbReference>
<dbReference type="Gene3D" id="3.30.230.10">
    <property type="match status" value="1"/>
</dbReference>
<evidence type="ECO:0000256" key="2">
    <source>
        <dbReference type="ARBA" id="ARBA00012052"/>
    </source>
</evidence>
<dbReference type="EMBL" id="VSIX01000058">
    <property type="protein sequence ID" value="TYB31052.1"/>
    <property type="molecule type" value="Genomic_DNA"/>
</dbReference>
<dbReference type="UniPathway" id="UPA00056">
    <property type="reaction ID" value="UER00094"/>
</dbReference>
<evidence type="ECO:0000256" key="1">
    <source>
        <dbReference type="ARBA" id="ARBA00009684"/>
    </source>
</evidence>
<name>A0A5D0MF67_9BACT</name>
<evidence type="ECO:0000313" key="12">
    <source>
        <dbReference type="EMBL" id="TYB31052.1"/>
    </source>
</evidence>
<dbReference type="InterPro" id="IPR004424">
    <property type="entry name" value="IspE"/>
</dbReference>
<dbReference type="GO" id="GO:0005524">
    <property type="term" value="F:ATP binding"/>
    <property type="evidence" value="ECO:0007669"/>
    <property type="project" value="UniProtKB-UniRule"/>
</dbReference>
<dbReference type="GO" id="GO:0016114">
    <property type="term" value="P:terpenoid biosynthetic process"/>
    <property type="evidence" value="ECO:0007669"/>
    <property type="project" value="UniProtKB-UniRule"/>
</dbReference>
<keyword evidence="6 9" id="KW-0418">Kinase</keyword>
<evidence type="ECO:0000256" key="7">
    <source>
        <dbReference type="ARBA" id="ARBA00022840"/>
    </source>
</evidence>
<dbReference type="EC" id="2.7.1.148" evidence="2 9"/>
<dbReference type="AlphaFoldDB" id="A0A5D0MF67"/>
<proteinExistence type="inferred from homology"/>
<dbReference type="Proteomes" id="UP000324143">
    <property type="component" value="Unassembled WGS sequence"/>
</dbReference>
<dbReference type="NCBIfam" id="TIGR00154">
    <property type="entry name" value="ispE"/>
    <property type="match status" value="1"/>
</dbReference>
<protein>
    <recommendedName>
        <fullName evidence="3 9">4-diphosphocytidyl-2-C-methyl-D-erythritol kinase</fullName>
        <shortName evidence="9">CMK</shortName>
        <ecNumber evidence="2 9">2.7.1.148</ecNumber>
    </recommendedName>
    <alternativeName>
        <fullName evidence="8 9">4-(cytidine-5'-diphospho)-2-C-methyl-D-erythritol kinase</fullName>
    </alternativeName>
</protein>
<keyword evidence="4 9" id="KW-0808">Transferase</keyword>
<comment type="catalytic activity">
    <reaction evidence="9">
        <text>4-CDP-2-C-methyl-D-erythritol + ATP = 4-CDP-2-C-methyl-D-erythritol 2-phosphate + ADP + H(+)</text>
        <dbReference type="Rhea" id="RHEA:18437"/>
        <dbReference type="ChEBI" id="CHEBI:15378"/>
        <dbReference type="ChEBI" id="CHEBI:30616"/>
        <dbReference type="ChEBI" id="CHEBI:57823"/>
        <dbReference type="ChEBI" id="CHEBI:57919"/>
        <dbReference type="ChEBI" id="CHEBI:456216"/>
        <dbReference type="EC" id="2.7.1.148"/>
    </reaction>
</comment>
<keyword evidence="9" id="KW-0414">Isoprene biosynthesis</keyword>
<comment type="pathway">
    <text evidence="9">Isoprenoid biosynthesis; isopentenyl diphosphate biosynthesis via DXP pathway; isopentenyl diphosphate from 1-deoxy-D-xylulose 5-phosphate: step 3/6.</text>
</comment>
<evidence type="ECO:0000256" key="5">
    <source>
        <dbReference type="ARBA" id="ARBA00022741"/>
    </source>
</evidence>
<keyword evidence="7 9" id="KW-0067">ATP-binding</keyword>
<dbReference type="Gene3D" id="3.30.70.890">
    <property type="entry name" value="GHMP kinase, C-terminal domain"/>
    <property type="match status" value="1"/>
</dbReference>
<dbReference type="InterPro" id="IPR013750">
    <property type="entry name" value="GHMP_kinase_C_dom"/>
</dbReference>
<feature type="domain" description="GHMP kinase N-terminal" evidence="10">
    <location>
        <begin position="65"/>
        <end position="135"/>
    </location>
</feature>
<accession>A0A5D0MF67</accession>
<evidence type="ECO:0000313" key="13">
    <source>
        <dbReference type="Proteomes" id="UP000324143"/>
    </source>
</evidence>
<comment type="caution">
    <text evidence="9">Lacks conserved residue(s) required for the propagation of feature annotation.</text>
</comment>
<evidence type="ECO:0000256" key="8">
    <source>
        <dbReference type="ARBA" id="ARBA00032554"/>
    </source>
</evidence>
<sequence length="282" mass="32566">MSECINAYAKINIFFEIKRKRSDGYHEIDSLMQTVSIHDKVYIKKRNDSRIKLEMDKNIVPKEKNIAVKIIKYYNDYFSLSEGYDIKIEKNIPVGAGLGGSSADGAAVLRGLEKINNFSFNDKFIKSVSELGADIPFLYRKGLARVGGIGEKIDMLPYKFKDYLLIGYPNKLISSRWAYKNSNFLLTDKRKDSSILLRCLKRRDFECVYQNLFNRFEQLVFDKYPQVKQLKEDFIKYGASAASMSGSGSSVFAVYDSRTKALEAMKELQSSWYWLELAEFEY</sequence>
<gene>
    <name evidence="9 12" type="primary">ispE</name>
    <name evidence="12" type="ORF">FXF47_06410</name>
</gene>
<reference evidence="12" key="1">
    <citation type="submission" date="2019-08" db="EMBL/GenBank/DDBJ databases">
        <title>Genomic characterization of a novel candidate phylum (ARYD3) from a high temperature, high salinity tertiary oil reservoir in north central Oklahoma, USA.</title>
        <authorList>
            <person name="Youssef N.H."/>
            <person name="Yadav A."/>
            <person name="Elshahed M.S."/>
        </authorList>
    </citation>
    <scope>NUCLEOTIDE SEQUENCE [LARGE SCALE GENOMIC DNA]</scope>
    <source>
        <strain evidence="12">ARYD3</strain>
    </source>
</reference>
<dbReference type="Pfam" id="PF00288">
    <property type="entry name" value="GHMP_kinases_N"/>
    <property type="match status" value="1"/>
</dbReference>
<dbReference type="GO" id="GO:0050515">
    <property type="term" value="F:4-(cytidine 5'-diphospho)-2-C-methyl-D-erythritol kinase activity"/>
    <property type="evidence" value="ECO:0007669"/>
    <property type="project" value="UniProtKB-UniRule"/>
</dbReference>
<evidence type="ECO:0000256" key="3">
    <source>
        <dbReference type="ARBA" id="ARBA00017473"/>
    </source>
</evidence>
<dbReference type="InterPro" id="IPR014721">
    <property type="entry name" value="Ribsml_uS5_D2-typ_fold_subgr"/>
</dbReference>
<evidence type="ECO:0000259" key="10">
    <source>
        <dbReference type="Pfam" id="PF00288"/>
    </source>
</evidence>
<comment type="caution">
    <text evidence="12">The sequence shown here is derived from an EMBL/GenBank/DDBJ whole genome shotgun (WGS) entry which is preliminary data.</text>
</comment>
<feature type="active site" evidence="9">
    <location>
        <position position="134"/>
    </location>
</feature>
<feature type="active site" evidence="9">
    <location>
        <position position="10"/>
    </location>
</feature>
<keyword evidence="13" id="KW-1185">Reference proteome</keyword>
<evidence type="ECO:0000256" key="6">
    <source>
        <dbReference type="ARBA" id="ARBA00022777"/>
    </source>
</evidence>
<evidence type="ECO:0000256" key="9">
    <source>
        <dbReference type="HAMAP-Rule" id="MF_00061"/>
    </source>
</evidence>
<dbReference type="SUPFAM" id="SSF55060">
    <property type="entry name" value="GHMP Kinase, C-terminal domain"/>
    <property type="match status" value="1"/>
</dbReference>
<dbReference type="PANTHER" id="PTHR43527:SF2">
    <property type="entry name" value="4-DIPHOSPHOCYTIDYL-2-C-METHYL-D-ERYTHRITOL KINASE, CHLOROPLASTIC"/>
    <property type="match status" value="1"/>
</dbReference>
<dbReference type="InterPro" id="IPR006204">
    <property type="entry name" value="GHMP_kinase_N_dom"/>
</dbReference>
<dbReference type="SUPFAM" id="SSF54211">
    <property type="entry name" value="Ribosomal protein S5 domain 2-like"/>
    <property type="match status" value="1"/>
</dbReference>
<keyword evidence="5 9" id="KW-0547">Nucleotide-binding</keyword>
<comment type="function">
    <text evidence="9">Catalyzes the phosphorylation of the position 2 hydroxy group of 4-diphosphocytidyl-2C-methyl-D-erythritol.</text>
</comment>
<evidence type="ECO:0000259" key="11">
    <source>
        <dbReference type="Pfam" id="PF08544"/>
    </source>
</evidence>
<comment type="similarity">
    <text evidence="1 9">Belongs to the GHMP kinase family. IspE subfamily.</text>
</comment>
<dbReference type="HAMAP" id="MF_00061">
    <property type="entry name" value="IspE"/>
    <property type="match status" value="1"/>
</dbReference>